<keyword evidence="2 11" id="KW-0436">Ligase</keyword>
<comment type="catalytic activity">
    <reaction evidence="10 11">
        <text>7-carboxy-7-carbaguanine + NH4(+) + 2 ATP = 7-cyano-7-carbaguanine + 2 AMP + 2 diphosphate + 2 H(+)</text>
        <dbReference type="Rhea" id="RHEA:27982"/>
        <dbReference type="ChEBI" id="CHEBI:15378"/>
        <dbReference type="ChEBI" id="CHEBI:28938"/>
        <dbReference type="ChEBI" id="CHEBI:30616"/>
        <dbReference type="ChEBI" id="CHEBI:33019"/>
        <dbReference type="ChEBI" id="CHEBI:45075"/>
        <dbReference type="ChEBI" id="CHEBI:61036"/>
        <dbReference type="ChEBI" id="CHEBI:456215"/>
        <dbReference type="EC" id="6.3.4.20"/>
    </reaction>
</comment>
<evidence type="ECO:0000256" key="5">
    <source>
        <dbReference type="ARBA" id="ARBA00022785"/>
    </source>
</evidence>
<dbReference type="EMBL" id="BSOJ01000015">
    <property type="protein sequence ID" value="GLR26656.1"/>
    <property type="molecule type" value="Genomic_DNA"/>
</dbReference>
<protein>
    <recommendedName>
        <fullName evidence="9 11">7-cyano-7-deazaguanine synthase</fullName>
        <ecNumber evidence="9 11">6.3.4.20</ecNumber>
    </recommendedName>
    <alternativeName>
        <fullName evidence="11">7-cyano-7-carbaguanine synthase</fullName>
    </alternativeName>
    <alternativeName>
        <fullName evidence="11">PreQ(0) synthase</fullName>
    </alternativeName>
    <alternativeName>
        <fullName evidence="11">Queuosine biosynthesis protein QueC</fullName>
    </alternativeName>
</protein>
<keyword evidence="4 11" id="KW-0547">Nucleotide-binding</keyword>
<dbReference type="PANTHER" id="PTHR42914:SF1">
    <property type="entry name" value="7-CYANO-7-DEAZAGUANINE SYNTHASE"/>
    <property type="match status" value="1"/>
</dbReference>
<comment type="cofactor">
    <cofactor evidence="11">
        <name>Zn(2+)</name>
        <dbReference type="ChEBI" id="CHEBI:29105"/>
    </cofactor>
    <text evidence="11">Binds 1 zinc ion per subunit.</text>
</comment>
<evidence type="ECO:0000256" key="8">
    <source>
        <dbReference type="ARBA" id="ARBA00037993"/>
    </source>
</evidence>
<keyword evidence="13" id="KW-1185">Reference proteome</keyword>
<dbReference type="Proteomes" id="UP001156664">
    <property type="component" value="Unassembled WGS sequence"/>
</dbReference>
<sequence>MATKALVLFSGGQDSTACLAWALTRFDHVETIGFDYGQRHRIELDCRLQVIREMRQHFPEWASKLGEDRVIDLSWLGQISDCALTDERAIELAENGFPNTFVPGRNLVFFLIASAIAYRRGLTSLVGGMCETDFSGYPDCREDTLKALQVATNLGMASSFRFETPLMWIDKQETFDLIQQLGGQKLLDIAIEYTHTCYRGDRSQRHSWGYGCGECPACELRKSGWEKYISEK</sequence>
<feature type="binding site" evidence="11">
    <location>
        <position position="215"/>
    </location>
    <ligand>
        <name>Zn(2+)</name>
        <dbReference type="ChEBI" id="CHEBI:29105"/>
    </ligand>
</feature>
<evidence type="ECO:0000256" key="3">
    <source>
        <dbReference type="ARBA" id="ARBA00022723"/>
    </source>
</evidence>
<evidence type="ECO:0000313" key="13">
    <source>
        <dbReference type="Proteomes" id="UP001156664"/>
    </source>
</evidence>
<dbReference type="EC" id="6.3.4.20" evidence="9 11"/>
<evidence type="ECO:0000256" key="9">
    <source>
        <dbReference type="ARBA" id="ARBA00039149"/>
    </source>
</evidence>
<dbReference type="PANTHER" id="PTHR42914">
    <property type="entry name" value="7-CYANO-7-DEAZAGUANINE SYNTHASE"/>
    <property type="match status" value="1"/>
</dbReference>
<organism evidence="12 13">
    <name type="scientific">Limnobacter litoralis</name>
    <dbReference type="NCBI Taxonomy" id="481366"/>
    <lineage>
        <taxon>Bacteria</taxon>
        <taxon>Pseudomonadati</taxon>
        <taxon>Pseudomonadota</taxon>
        <taxon>Betaproteobacteria</taxon>
        <taxon>Burkholderiales</taxon>
        <taxon>Burkholderiaceae</taxon>
        <taxon>Limnobacter</taxon>
    </lineage>
</organism>
<dbReference type="SUPFAM" id="SSF52402">
    <property type="entry name" value="Adenine nucleotide alpha hydrolases-like"/>
    <property type="match status" value="1"/>
</dbReference>
<dbReference type="CDD" id="cd01995">
    <property type="entry name" value="QueC-like"/>
    <property type="match status" value="1"/>
</dbReference>
<keyword evidence="6 11" id="KW-0862">Zinc</keyword>
<evidence type="ECO:0000256" key="11">
    <source>
        <dbReference type="HAMAP-Rule" id="MF_01633"/>
    </source>
</evidence>
<comment type="similarity">
    <text evidence="8 11">Belongs to the QueC family.</text>
</comment>
<feature type="binding site" evidence="11">
    <location>
        <position position="218"/>
    </location>
    <ligand>
        <name>Zn(2+)</name>
        <dbReference type="ChEBI" id="CHEBI:29105"/>
    </ligand>
</feature>
<evidence type="ECO:0000256" key="1">
    <source>
        <dbReference type="ARBA" id="ARBA00005061"/>
    </source>
</evidence>
<evidence type="ECO:0000256" key="10">
    <source>
        <dbReference type="ARBA" id="ARBA00047890"/>
    </source>
</evidence>
<accession>A0ABQ5YRY4</accession>
<dbReference type="Pfam" id="PF06508">
    <property type="entry name" value="QueC"/>
    <property type="match status" value="1"/>
</dbReference>
<evidence type="ECO:0000313" key="12">
    <source>
        <dbReference type="EMBL" id="GLR26656.1"/>
    </source>
</evidence>
<keyword evidence="5 11" id="KW-0671">Queuosine biosynthesis</keyword>
<comment type="function">
    <text evidence="11">Catalyzes the ATP-dependent conversion of 7-carboxy-7-deazaguanine (CDG) to 7-cyano-7-deazaguanine (preQ(0)).</text>
</comment>
<evidence type="ECO:0000256" key="6">
    <source>
        <dbReference type="ARBA" id="ARBA00022833"/>
    </source>
</evidence>
<feature type="binding site" evidence="11">
    <location>
        <position position="197"/>
    </location>
    <ligand>
        <name>Zn(2+)</name>
        <dbReference type="ChEBI" id="CHEBI:29105"/>
    </ligand>
</feature>
<dbReference type="PIRSF" id="PIRSF006293">
    <property type="entry name" value="ExsB"/>
    <property type="match status" value="1"/>
</dbReference>
<comment type="pathway">
    <text evidence="1 11">Purine metabolism; 7-cyano-7-deazaguanine biosynthesis.</text>
</comment>
<evidence type="ECO:0000256" key="7">
    <source>
        <dbReference type="ARBA" id="ARBA00022840"/>
    </source>
</evidence>
<dbReference type="RefSeq" id="WP_284281290.1">
    <property type="nucleotide sequence ID" value="NZ_BSOJ01000015.1"/>
</dbReference>
<dbReference type="NCBIfam" id="TIGR00364">
    <property type="entry name" value="7-cyano-7-deazaguanine synthase QueC"/>
    <property type="match status" value="1"/>
</dbReference>
<keyword evidence="7 11" id="KW-0067">ATP-binding</keyword>
<dbReference type="Gene3D" id="3.40.50.620">
    <property type="entry name" value="HUPs"/>
    <property type="match status" value="1"/>
</dbReference>
<proteinExistence type="inferred from homology"/>
<name>A0ABQ5YRY4_9BURK</name>
<feature type="binding site" evidence="11">
    <location>
        <position position="212"/>
    </location>
    <ligand>
        <name>Zn(2+)</name>
        <dbReference type="ChEBI" id="CHEBI:29105"/>
    </ligand>
</feature>
<dbReference type="InterPro" id="IPR014729">
    <property type="entry name" value="Rossmann-like_a/b/a_fold"/>
</dbReference>
<gene>
    <name evidence="11 12" type="primary">queC</name>
    <name evidence="12" type="ORF">GCM10007875_17460</name>
</gene>
<evidence type="ECO:0000256" key="2">
    <source>
        <dbReference type="ARBA" id="ARBA00022598"/>
    </source>
</evidence>
<comment type="caution">
    <text evidence="12">The sequence shown here is derived from an EMBL/GenBank/DDBJ whole genome shotgun (WGS) entry which is preliminary data.</text>
</comment>
<dbReference type="HAMAP" id="MF_01633">
    <property type="entry name" value="QueC"/>
    <property type="match status" value="1"/>
</dbReference>
<keyword evidence="3 11" id="KW-0479">Metal-binding</keyword>
<reference evidence="13" key="1">
    <citation type="journal article" date="2019" name="Int. J. Syst. Evol. Microbiol.">
        <title>The Global Catalogue of Microorganisms (GCM) 10K type strain sequencing project: providing services to taxonomists for standard genome sequencing and annotation.</title>
        <authorList>
            <consortium name="The Broad Institute Genomics Platform"/>
            <consortium name="The Broad Institute Genome Sequencing Center for Infectious Disease"/>
            <person name="Wu L."/>
            <person name="Ma J."/>
        </authorList>
    </citation>
    <scope>NUCLEOTIDE SEQUENCE [LARGE SCALE GENOMIC DNA]</scope>
    <source>
        <strain evidence="13">NBRC 105857</strain>
    </source>
</reference>
<evidence type="ECO:0000256" key="4">
    <source>
        <dbReference type="ARBA" id="ARBA00022741"/>
    </source>
</evidence>
<dbReference type="InterPro" id="IPR018317">
    <property type="entry name" value="QueC"/>
</dbReference>
<feature type="binding site" evidence="11">
    <location>
        <begin position="9"/>
        <end position="19"/>
    </location>
    <ligand>
        <name>ATP</name>
        <dbReference type="ChEBI" id="CHEBI:30616"/>
    </ligand>
</feature>